<evidence type="ECO:0000313" key="2">
    <source>
        <dbReference type="Proteomes" id="UP001595455"/>
    </source>
</evidence>
<proteinExistence type="predicted"/>
<name>A0ABV7BJM9_9GAMM</name>
<comment type="caution">
    <text evidence="1">The sequence shown here is derived from an EMBL/GenBank/DDBJ whole genome shotgun (WGS) entry which is preliminary data.</text>
</comment>
<reference evidence="2" key="1">
    <citation type="journal article" date="2019" name="Int. J. Syst. Evol. Microbiol.">
        <title>The Global Catalogue of Microorganisms (GCM) 10K type strain sequencing project: providing services to taxonomists for standard genome sequencing and annotation.</title>
        <authorList>
            <consortium name="The Broad Institute Genomics Platform"/>
            <consortium name="The Broad Institute Genome Sequencing Center for Infectious Disease"/>
            <person name="Wu L."/>
            <person name="Ma J."/>
        </authorList>
    </citation>
    <scope>NUCLEOTIDE SEQUENCE [LARGE SCALE GENOMIC DNA]</scope>
    <source>
        <strain evidence="2">KCTC 62575</strain>
    </source>
</reference>
<organism evidence="1 2">
    <name type="scientific">Acinetobacter sichuanensis</name>
    <dbReference type="NCBI Taxonomy" id="2136183"/>
    <lineage>
        <taxon>Bacteria</taxon>
        <taxon>Pseudomonadati</taxon>
        <taxon>Pseudomonadota</taxon>
        <taxon>Gammaproteobacteria</taxon>
        <taxon>Moraxellales</taxon>
        <taxon>Moraxellaceae</taxon>
        <taxon>Acinetobacter</taxon>
    </lineage>
</organism>
<sequence length="67" mass="7551">MKANFQHHDLAKFFLTDSNPALKTINILNKNVLHQAHYLLNFPPAQSSIDLLHLEGAALELMSLLLD</sequence>
<dbReference type="RefSeq" id="WP_228199085.1">
    <property type="nucleotide sequence ID" value="NZ_JBHRSF010000067.1"/>
</dbReference>
<gene>
    <name evidence="1" type="ORF">ACFODO_14050</name>
</gene>
<accession>A0ABV7BJM9</accession>
<protein>
    <submittedName>
        <fullName evidence="1">Uncharacterized protein</fullName>
    </submittedName>
</protein>
<keyword evidence="2" id="KW-1185">Reference proteome</keyword>
<dbReference type="EMBL" id="JBHRSF010000067">
    <property type="protein sequence ID" value="MFC2996370.1"/>
    <property type="molecule type" value="Genomic_DNA"/>
</dbReference>
<dbReference type="Proteomes" id="UP001595455">
    <property type="component" value="Unassembled WGS sequence"/>
</dbReference>
<evidence type="ECO:0000313" key="1">
    <source>
        <dbReference type="EMBL" id="MFC2996370.1"/>
    </source>
</evidence>